<dbReference type="Proteomes" id="UP000004995">
    <property type="component" value="Unassembled WGS sequence"/>
</dbReference>
<dbReference type="EnsemblPlants" id="KQK88830">
    <property type="protein sequence ID" value="KQK88830"/>
    <property type="gene ID" value="SETIT_040621mg"/>
</dbReference>
<reference evidence="1" key="2">
    <citation type="submission" date="2018-08" db="UniProtKB">
        <authorList>
            <consortium name="EnsemblPlants"/>
        </authorList>
    </citation>
    <scope>IDENTIFICATION</scope>
    <source>
        <strain evidence="1">Yugu1</strain>
    </source>
</reference>
<name>K4ANX3_SETIT</name>
<evidence type="ECO:0000313" key="1">
    <source>
        <dbReference type="EnsemblPlants" id="KQK88830"/>
    </source>
</evidence>
<keyword evidence="2" id="KW-1185">Reference proteome</keyword>
<dbReference type="AlphaFoldDB" id="K4ANX3"/>
<accession>K4ANX3</accession>
<reference evidence="2" key="1">
    <citation type="journal article" date="2012" name="Nat. Biotechnol.">
        <title>Reference genome sequence of the model plant Setaria.</title>
        <authorList>
            <person name="Bennetzen J.L."/>
            <person name="Schmutz J."/>
            <person name="Wang H."/>
            <person name="Percifield R."/>
            <person name="Hawkins J."/>
            <person name="Pontaroli A.C."/>
            <person name="Estep M."/>
            <person name="Feng L."/>
            <person name="Vaughn J.N."/>
            <person name="Grimwood J."/>
            <person name="Jenkins J."/>
            <person name="Barry K."/>
            <person name="Lindquist E."/>
            <person name="Hellsten U."/>
            <person name="Deshpande S."/>
            <person name="Wang X."/>
            <person name="Wu X."/>
            <person name="Mitros T."/>
            <person name="Triplett J."/>
            <person name="Yang X."/>
            <person name="Ye C.Y."/>
            <person name="Mauro-Herrera M."/>
            <person name="Wang L."/>
            <person name="Li P."/>
            <person name="Sharma M."/>
            <person name="Sharma R."/>
            <person name="Ronald P.C."/>
            <person name="Panaud O."/>
            <person name="Kellogg E.A."/>
            <person name="Brutnell T.P."/>
            <person name="Doust A.N."/>
            <person name="Tuskan G.A."/>
            <person name="Rokhsar D."/>
            <person name="Devos K.M."/>
        </authorList>
    </citation>
    <scope>NUCLEOTIDE SEQUENCE [LARGE SCALE GENOMIC DNA]</scope>
    <source>
        <strain evidence="2">cv. Yugu1</strain>
    </source>
</reference>
<dbReference type="HOGENOM" id="CLU_3300354_0_0_1"/>
<sequence>MKNKRKSAPRNLASDRPSHVYVGDYFSLLYHLYLKVHVFK</sequence>
<evidence type="ECO:0000313" key="2">
    <source>
        <dbReference type="Proteomes" id="UP000004995"/>
    </source>
</evidence>
<dbReference type="Gramene" id="KQK88830">
    <property type="protein sequence ID" value="KQK88830"/>
    <property type="gene ID" value="SETIT_040621mg"/>
</dbReference>
<dbReference type="EMBL" id="AGNK02005577">
    <property type="status" value="NOT_ANNOTATED_CDS"/>
    <property type="molecule type" value="Genomic_DNA"/>
</dbReference>
<dbReference type="InParanoid" id="K4ANX3"/>
<protein>
    <submittedName>
        <fullName evidence="1">Uncharacterized protein</fullName>
    </submittedName>
</protein>
<proteinExistence type="predicted"/>
<organism evidence="1 2">
    <name type="scientific">Setaria italica</name>
    <name type="common">Foxtail millet</name>
    <name type="synonym">Panicum italicum</name>
    <dbReference type="NCBI Taxonomy" id="4555"/>
    <lineage>
        <taxon>Eukaryota</taxon>
        <taxon>Viridiplantae</taxon>
        <taxon>Streptophyta</taxon>
        <taxon>Embryophyta</taxon>
        <taxon>Tracheophyta</taxon>
        <taxon>Spermatophyta</taxon>
        <taxon>Magnoliopsida</taxon>
        <taxon>Liliopsida</taxon>
        <taxon>Poales</taxon>
        <taxon>Poaceae</taxon>
        <taxon>PACMAD clade</taxon>
        <taxon>Panicoideae</taxon>
        <taxon>Panicodae</taxon>
        <taxon>Paniceae</taxon>
        <taxon>Cenchrinae</taxon>
        <taxon>Setaria</taxon>
    </lineage>
</organism>